<accession>A0A8J1XXX1</accession>
<dbReference type="PROSITE" id="PS50262">
    <property type="entry name" value="G_PROTEIN_RECEP_F1_2"/>
    <property type="match status" value="1"/>
</dbReference>
<dbReference type="SUPFAM" id="SSF81321">
    <property type="entry name" value="Family A G protein-coupled receptor-like"/>
    <property type="match status" value="1"/>
</dbReference>
<dbReference type="PANTHER" id="PTHR46641:SF2">
    <property type="entry name" value="FMRFAMIDE RECEPTOR"/>
    <property type="match status" value="1"/>
</dbReference>
<protein>
    <submittedName>
        <fullName evidence="6">Uncharacterized protein</fullName>
    </submittedName>
</protein>
<dbReference type="InterPro" id="IPR052954">
    <property type="entry name" value="GPCR-Ligand_Int"/>
</dbReference>
<reference evidence="6" key="1">
    <citation type="submission" date="2022-03" db="EMBL/GenBank/DDBJ databases">
        <authorList>
            <person name="Martin C."/>
        </authorList>
    </citation>
    <scope>NUCLEOTIDE SEQUENCE</scope>
</reference>
<dbReference type="AlphaFoldDB" id="A0A8J1XXX1"/>
<dbReference type="PRINTS" id="PR00237">
    <property type="entry name" value="GPCRRHODOPSN"/>
</dbReference>
<organism evidence="6 7">
    <name type="scientific">Owenia fusiformis</name>
    <name type="common">Polychaete worm</name>
    <dbReference type="NCBI Taxonomy" id="6347"/>
    <lineage>
        <taxon>Eukaryota</taxon>
        <taxon>Metazoa</taxon>
        <taxon>Spiralia</taxon>
        <taxon>Lophotrochozoa</taxon>
        <taxon>Annelida</taxon>
        <taxon>Polychaeta</taxon>
        <taxon>Sedentaria</taxon>
        <taxon>Canalipalpata</taxon>
        <taxon>Sabellida</taxon>
        <taxon>Oweniida</taxon>
        <taxon>Oweniidae</taxon>
        <taxon>Owenia</taxon>
    </lineage>
</organism>
<evidence type="ECO:0000256" key="5">
    <source>
        <dbReference type="RuleBase" id="RU000688"/>
    </source>
</evidence>
<dbReference type="GO" id="GO:0016020">
    <property type="term" value="C:membrane"/>
    <property type="evidence" value="ECO:0007669"/>
    <property type="project" value="UniProtKB-SubCell"/>
</dbReference>
<keyword evidence="7" id="KW-1185">Reference proteome</keyword>
<dbReference type="EMBL" id="CAIIXF020000008">
    <property type="protein sequence ID" value="CAH1791116.1"/>
    <property type="molecule type" value="Genomic_DNA"/>
</dbReference>
<keyword evidence="5" id="KW-0297">G-protein coupled receptor</keyword>
<keyword evidence="3" id="KW-1133">Transmembrane helix</keyword>
<dbReference type="InterPro" id="IPR017452">
    <property type="entry name" value="GPCR_Rhodpsn_7TM"/>
</dbReference>
<keyword evidence="4" id="KW-0472">Membrane</keyword>
<dbReference type="Pfam" id="PF00001">
    <property type="entry name" value="7tm_1"/>
    <property type="match status" value="1"/>
</dbReference>
<dbReference type="PROSITE" id="PS00237">
    <property type="entry name" value="G_PROTEIN_RECEP_F1_1"/>
    <property type="match status" value="1"/>
</dbReference>
<comment type="caution">
    <text evidence="6">The sequence shown here is derived from an EMBL/GenBank/DDBJ whole genome shotgun (WGS) entry which is preliminary data.</text>
</comment>
<evidence type="ECO:0000313" key="7">
    <source>
        <dbReference type="Proteomes" id="UP000749559"/>
    </source>
</evidence>
<dbReference type="PANTHER" id="PTHR46641">
    <property type="entry name" value="FMRFAMIDE RECEPTOR-RELATED"/>
    <property type="match status" value="1"/>
</dbReference>
<sequence>MSVEVHINCTWELKLCHIHRSAMDGNTTNCSTDAIEYQSYFNYQVFNIANHLILIGLLCVLGIIGNIFSIVVLQHDRAAKGTSLNFLLQALAVCDSIFLFMRIFLYPLPTIFTTTGYLKSYYSMFLKTITILLPMIYTAQGASIWLVVMVTIDRYLAVCRPLDIGMQCTKGKARQVVIIVIVLDILFNLPRFFERVTYTITDPCTNVTIVTNKYSDFAQNPVYIKLYRIGAYFIVIYLIPLLVLSIMNTRLIQEIKRTSKVHKDLANSVALMDTRKERHEKEITLTLIAVVTVFIITQTPDFIREIIVIIFPVDMLSTVVNIQHGQFNWTIYYLGVCNLLLTVNSSVNFLIYCYFGRRFRRIFRVIFCMCVCKQERIKKFALQSQESWIQNENLGSNSSGSKTQMRNNNSRENSMPKSSSFINVISINTKL</sequence>
<comment type="similarity">
    <text evidence="5">Belongs to the G-protein coupled receptor 1 family.</text>
</comment>
<evidence type="ECO:0000313" key="6">
    <source>
        <dbReference type="EMBL" id="CAH1791116.1"/>
    </source>
</evidence>
<dbReference type="Proteomes" id="UP000749559">
    <property type="component" value="Unassembled WGS sequence"/>
</dbReference>
<comment type="subcellular location">
    <subcellularLocation>
        <location evidence="1">Membrane</location>
    </subcellularLocation>
</comment>
<evidence type="ECO:0000256" key="4">
    <source>
        <dbReference type="ARBA" id="ARBA00023136"/>
    </source>
</evidence>
<keyword evidence="5" id="KW-0675">Receptor</keyword>
<evidence type="ECO:0000256" key="2">
    <source>
        <dbReference type="ARBA" id="ARBA00022692"/>
    </source>
</evidence>
<keyword evidence="2 5" id="KW-0812">Transmembrane</keyword>
<dbReference type="GO" id="GO:0004930">
    <property type="term" value="F:G protein-coupled receptor activity"/>
    <property type="evidence" value="ECO:0007669"/>
    <property type="project" value="UniProtKB-KW"/>
</dbReference>
<dbReference type="Gene3D" id="1.20.1070.10">
    <property type="entry name" value="Rhodopsin 7-helix transmembrane proteins"/>
    <property type="match status" value="1"/>
</dbReference>
<keyword evidence="5" id="KW-0807">Transducer</keyword>
<evidence type="ECO:0000256" key="1">
    <source>
        <dbReference type="ARBA" id="ARBA00004370"/>
    </source>
</evidence>
<gene>
    <name evidence="6" type="ORF">OFUS_LOCUS16238</name>
</gene>
<evidence type="ECO:0000256" key="3">
    <source>
        <dbReference type="ARBA" id="ARBA00022989"/>
    </source>
</evidence>
<name>A0A8J1XXX1_OWEFU</name>
<dbReference type="InterPro" id="IPR000276">
    <property type="entry name" value="GPCR_Rhodpsn"/>
</dbReference>
<proteinExistence type="inferred from homology"/>
<dbReference type="OrthoDB" id="10011262at2759"/>
<dbReference type="CDD" id="cd14978">
    <property type="entry name" value="7tmA_FMRFamide_R-like"/>
    <property type="match status" value="1"/>
</dbReference>